<proteinExistence type="predicted"/>
<dbReference type="Gene3D" id="1.20.5.1200">
    <property type="entry name" value="Alpha-tocopherol transfer"/>
    <property type="match status" value="1"/>
</dbReference>
<dbReference type="PANTHER" id="PTHR10174">
    <property type="entry name" value="ALPHA-TOCOPHEROL TRANSFER PROTEIN-RELATED"/>
    <property type="match status" value="1"/>
</dbReference>
<dbReference type="GO" id="GO:0016020">
    <property type="term" value="C:membrane"/>
    <property type="evidence" value="ECO:0007669"/>
    <property type="project" value="TreeGrafter"/>
</dbReference>
<dbReference type="Proteomes" id="UP001162156">
    <property type="component" value="Unassembled WGS sequence"/>
</dbReference>
<dbReference type="PANTHER" id="PTHR10174:SF222">
    <property type="entry name" value="GH10083P-RELATED"/>
    <property type="match status" value="1"/>
</dbReference>
<evidence type="ECO:0000313" key="2">
    <source>
        <dbReference type="EMBL" id="KAJ8966984.1"/>
    </source>
</evidence>
<evidence type="ECO:0000259" key="1">
    <source>
        <dbReference type="PROSITE" id="PS50191"/>
    </source>
</evidence>
<dbReference type="SUPFAM" id="SSF52087">
    <property type="entry name" value="CRAL/TRIO domain"/>
    <property type="match status" value="1"/>
</dbReference>
<evidence type="ECO:0000313" key="3">
    <source>
        <dbReference type="Proteomes" id="UP001162156"/>
    </source>
</evidence>
<keyword evidence="3" id="KW-1185">Reference proteome</keyword>
<dbReference type="InterPro" id="IPR001251">
    <property type="entry name" value="CRAL-TRIO_dom"/>
</dbReference>
<dbReference type="SMART" id="SM00516">
    <property type="entry name" value="SEC14"/>
    <property type="match status" value="1"/>
</dbReference>
<organism evidence="2 3">
    <name type="scientific">Rhamnusium bicolor</name>
    <dbReference type="NCBI Taxonomy" id="1586634"/>
    <lineage>
        <taxon>Eukaryota</taxon>
        <taxon>Metazoa</taxon>
        <taxon>Ecdysozoa</taxon>
        <taxon>Arthropoda</taxon>
        <taxon>Hexapoda</taxon>
        <taxon>Insecta</taxon>
        <taxon>Pterygota</taxon>
        <taxon>Neoptera</taxon>
        <taxon>Endopterygota</taxon>
        <taxon>Coleoptera</taxon>
        <taxon>Polyphaga</taxon>
        <taxon>Cucujiformia</taxon>
        <taxon>Chrysomeloidea</taxon>
        <taxon>Cerambycidae</taxon>
        <taxon>Lepturinae</taxon>
        <taxon>Rhagiini</taxon>
        <taxon>Rhamnusium</taxon>
    </lineage>
</organism>
<dbReference type="EMBL" id="JANEYF010000910">
    <property type="protein sequence ID" value="KAJ8966984.1"/>
    <property type="molecule type" value="Genomic_DNA"/>
</dbReference>
<dbReference type="GO" id="GO:1902936">
    <property type="term" value="F:phosphatidylinositol bisphosphate binding"/>
    <property type="evidence" value="ECO:0007669"/>
    <property type="project" value="TreeGrafter"/>
</dbReference>
<sequence length="254" mass="29842">MIISFLILNKFSIETTKLKLDMYYTLRTLIPEIYENKNPRLPHMKKVADKNYVIPLPKITKEGYRVTILKPTDDNPDNFDPYDFFGHCYNIIEIRIQEDIPFGDVLVYDFQFFKKGHILKMTPISVKKSVIVLEKVFSNRVKAIHFINTPSYIDILLAILRPLLKPKLNKRLHVHQKSDAILKCISKDILPKDYGGDELSLFELNELWKNKLSEYQDRFDALDKMRTNEKLRPTPLVNDEILGFHGNFKKLNVD</sequence>
<reference evidence="2" key="1">
    <citation type="journal article" date="2023" name="Insect Mol. Biol.">
        <title>Genome sequencing provides insights into the evolution of gene families encoding plant cell wall-degrading enzymes in longhorned beetles.</title>
        <authorList>
            <person name="Shin N.R."/>
            <person name="Okamura Y."/>
            <person name="Kirsch R."/>
            <person name="Pauchet Y."/>
        </authorList>
    </citation>
    <scope>NUCLEOTIDE SEQUENCE</scope>
    <source>
        <strain evidence="2">RBIC_L_NR</strain>
    </source>
</reference>
<dbReference type="InterPro" id="IPR036865">
    <property type="entry name" value="CRAL-TRIO_dom_sf"/>
</dbReference>
<gene>
    <name evidence="2" type="ORF">NQ314_003171</name>
</gene>
<feature type="domain" description="CRAL-TRIO" evidence="1">
    <location>
        <begin position="106"/>
        <end position="202"/>
    </location>
</feature>
<dbReference type="Pfam" id="PF00650">
    <property type="entry name" value="CRAL_TRIO"/>
    <property type="match status" value="1"/>
</dbReference>
<accession>A0AAV8ZNJ1</accession>
<dbReference type="PRINTS" id="PR00180">
    <property type="entry name" value="CRETINALDHBP"/>
</dbReference>
<protein>
    <recommendedName>
        <fullName evidence="1">CRAL-TRIO domain-containing protein</fullName>
    </recommendedName>
</protein>
<name>A0AAV8ZNJ1_9CUCU</name>
<comment type="caution">
    <text evidence="2">The sequence shown here is derived from an EMBL/GenBank/DDBJ whole genome shotgun (WGS) entry which is preliminary data.</text>
</comment>
<dbReference type="PROSITE" id="PS50191">
    <property type="entry name" value="CRAL_TRIO"/>
    <property type="match status" value="1"/>
</dbReference>
<dbReference type="AlphaFoldDB" id="A0AAV8ZNJ1"/>
<dbReference type="Gene3D" id="3.40.525.10">
    <property type="entry name" value="CRAL-TRIO lipid binding domain"/>
    <property type="match status" value="1"/>
</dbReference>
<dbReference type="CDD" id="cd00170">
    <property type="entry name" value="SEC14"/>
    <property type="match status" value="1"/>
</dbReference>